<sequence>MTERGFGTVTDVKLGKAENSDFPILCETCLGDNPYVRMIRGEEDKECKICARPYTGFRWRPGGQQSRYKNTIVCQSCARLKNVCQTCLFDMEYGLPVEVRDKYLEEAQKVQLPALGPNRDFYTSQFEAQGQALQAYGKAAAHPMLSKLARTTPYYKRNRTKVCSFWQKGECTRGESCPFFHGDPDHDPGLADQNIRDRFSGENDPVAKKMMRRADDRMNLTAPEDRSITSLFLSGLPDKCGESMIRDKFYPFGEILSIKMMPTSQCAIVTYATRKSAEAAASQLFKRLTINDAQVRLAWGRGGTEGGGASSSSRAVDPDGPKPLTSGAPSASQMPAYIPPPVPSMMQQPMQQFPHPARGAQFPPPGPGMGMGMGGMGRPPPMMPFMPPPPIPHHARGRGRGPPR</sequence>
<dbReference type="InterPro" id="IPR048995">
    <property type="entry name" value="STL11/RBM22-like_N"/>
</dbReference>
<evidence type="ECO:0000259" key="9">
    <source>
        <dbReference type="PROSITE" id="PS50103"/>
    </source>
</evidence>
<dbReference type="GO" id="GO:0000974">
    <property type="term" value="C:Prp19 complex"/>
    <property type="evidence" value="ECO:0007669"/>
    <property type="project" value="TreeGrafter"/>
</dbReference>
<evidence type="ECO:0000313" key="10">
    <source>
        <dbReference type="EMBL" id="CEM20185.1"/>
    </source>
</evidence>
<feature type="compositionally biased region" description="Gly residues" evidence="7">
    <location>
        <begin position="368"/>
        <end position="377"/>
    </location>
</feature>
<keyword evidence="3 6" id="KW-0862">Zinc</keyword>
<dbReference type="InterPro" id="IPR000571">
    <property type="entry name" value="Znf_CCCH"/>
</dbReference>
<dbReference type="PROSITE" id="PS50102">
    <property type="entry name" value="RRM"/>
    <property type="match status" value="1"/>
</dbReference>
<feature type="compositionally biased region" description="Pro residues" evidence="7">
    <location>
        <begin position="378"/>
        <end position="392"/>
    </location>
</feature>
<organism evidence="10">
    <name type="scientific">Chromera velia CCMP2878</name>
    <dbReference type="NCBI Taxonomy" id="1169474"/>
    <lineage>
        <taxon>Eukaryota</taxon>
        <taxon>Sar</taxon>
        <taxon>Alveolata</taxon>
        <taxon>Colpodellida</taxon>
        <taxon>Chromeraceae</taxon>
        <taxon>Chromera</taxon>
    </lineage>
</organism>
<dbReference type="InterPro" id="IPR035979">
    <property type="entry name" value="RBD_domain_sf"/>
</dbReference>
<evidence type="ECO:0008006" key="11">
    <source>
        <dbReference type="Google" id="ProtNLM"/>
    </source>
</evidence>
<dbReference type="GO" id="GO:0071006">
    <property type="term" value="C:U2-type catalytic step 1 spliceosome"/>
    <property type="evidence" value="ECO:0007669"/>
    <property type="project" value="TreeGrafter"/>
</dbReference>
<keyword evidence="2 6" id="KW-0863">Zinc-finger</keyword>
<keyword evidence="4 5" id="KW-0694">RNA-binding</keyword>
<evidence type="ECO:0000256" key="2">
    <source>
        <dbReference type="ARBA" id="ARBA00022771"/>
    </source>
</evidence>
<dbReference type="Pfam" id="PF00076">
    <property type="entry name" value="RRM_1"/>
    <property type="match status" value="1"/>
</dbReference>
<dbReference type="SUPFAM" id="SSF90229">
    <property type="entry name" value="CCCH zinc finger"/>
    <property type="match status" value="1"/>
</dbReference>
<evidence type="ECO:0000256" key="4">
    <source>
        <dbReference type="ARBA" id="ARBA00022884"/>
    </source>
</evidence>
<dbReference type="GO" id="GO:0017070">
    <property type="term" value="F:U6 snRNA binding"/>
    <property type="evidence" value="ECO:0007669"/>
    <property type="project" value="TreeGrafter"/>
</dbReference>
<dbReference type="SMART" id="SM00356">
    <property type="entry name" value="ZnF_C3H1"/>
    <property type="match status" value="1"/>
</dbReference>
<dbReference type="VEuPathDB" id="CryptoDB:Cvel_19299"/>
<evidence type="ECO:0000256" key="7">
    <source>
        <dbReference type="SAM" id="MobiDB-lite"/>
    </source>
</evidence>
<dbReference type="GO" id="GO:0071007">
    <property type="term" value="C:U2-type catalytic step 2 spliceosome"/>
    <property type="evidence" value="ECO:0007669"/>
    <property type="project" value="TreeGrafter"/>
</dbReference>
<dbReference type="FunFam" id="3.30.70.330:FF:000476">
    <property type="entry name" value="Zinc finger CCCH domain-containing protein 4"/>
    <property type="match status" value="1"/>
</dbReference>
<dbReference type="PANTHER" id="PTHR14089">
    <property type="entry name" value="PRE-MRNA-SPLICING FACTOR RBM22"/>
    <property type="match status" value="1"/>
</dbReference>
<evidence type="ECO:0000256" key="5">
    <source>
        <dbReference type="PROSITE-ProRule" id="PRU00176"/>
    </source>
</evidence>
<dbReference type="PhylomeDB" id="A0A0G4FXX4"/>
<dbReference type="PANTHER" id="PTHR14089:SF6">
    <property type="entry name" value="PRE-MRNA-SPLICING FACTOR RBM22"/>
    <property type="match status" value="1"/>
</dbReference>
<dbReference type="Pfam" id="PF00642">
    <property type="entry name" value="zf-CCCH"/>
    <property type="match status" value="1"/>
</dbReference>
<dbReference type="InterPro" id="IPR036855">
    <property type="entry name" value="Znf_CCCH_sf"/>
</dbReference>
<protein>
    <recommendedName>
        <fullName evidence="11">RNA-binding motif protein 22</fullName>
    </recommendedName>
</protein>
<feature type="domain" description="C3H1-type" evidence="9">
    <location>
        <begin position="157"/>
        <end position="184"/>
    </location>
</feature>
<dbReference type="InterPro" id="IPR000504">
    <property type="entry name" value="RRM_dom"/>
</dbReference>
<reference evidence="10" key="1">
    <citation type="submission" date="2014-11" db="EMBL/GenBank/DDBJ databases">
        <authorList>
            <person name="Otto D Thomas"/>
            <person name="Naeem Raeece"/>
        </authorList>
    </citation>
    <scope>NUCLEOTIDE SEQUENCE</scope>
</reference>
<feature type="compositionally biased region" description="Basic residues" evidence="7">
    <location>
        <begin position="393"/>
        <end position="404"/>
    </location>
</feature>
<dbReference type="GO" id="GO:0036002">
    <property type="term" value="F:pre-mRNA binding"/>
    <property type="evidence" value="ECO:0007669"/>
    <property type="project" value="TreeGrafter"/>
</dbReference>
<evidence type="ECO:0000259" key="8">
    <source>
        <dbReference type="PROSITE" id="PS50102"/>
    </source>
</evidence>
<keyword evidence="1 6" id="KW-0479">Metal-binding</keyword>
<feature type="zinc finger region" description="C3H1-type" evidence="6">
    <location>
        <begin position="157"/>
        <end position="184"/>
    </location>
</feature>
<dbReference type="EMBL" id="CDMZ01000721">
    <property type="protein sequence ID" value="CEM20185.1"/>
    <property type="molecule type" value="Genomic_DNA"/>
</dbReference>
<dbReference type="SUPFAM" id="SSF54928">
    <property type="entry name" value="RNA-binding domain, RBD"/>
    <property type="match status" value="1"/>
</dbReference>
<proteinExistence type="predicted"/>
<dbReference type="Gene3D" id="4.10.1000.10">
    <property type="entry name" value="Zinc finger, CCCH-type"/>
    <property type="match status" value="1"/>
</dbReference>
<name>A0A0G4FXX4_9ALVE</name>
<evidence type="ECO:0000256" key="6">
    <source>
        <dbReference type="PROSITE-ProRule" id="PRU00723"/>
    </source>
</evidence>
<dbReference type="InterPro" id="IPR039171">
    <property type="entry name" value="Cwc2/Slt11"/>
</dbReference>
<dbReference type="Gene3D" id="3.30.70.330">
    <property type="match status" value="1"/>
</dbReference>
<dbReference type="PROSITE" id="PS50103">
    <property type="entry name" value="ZF_C3H1"/>
    <property type="match status" value="1"/>
</dbReference>
<feature type="region of interest" description="Disordered" evidence="7">
    <location>
        <begin position="301"/>
        <end position="404"/>
    </location>
</feature>
<dbReference type="GO" id="GO:0008270">
    <property type="term" value="F:zinc ion binding"/>
    <property type="evidence" value="ECO:0007669"/>
    <property type="project" value="UniProtKB-KW"/>
</dbReference>
<feature type="domain" description="RRM" evidence="8">
    <location>
        <begin position="229"/>
        <end position="302"/>
    </location>
</feature>
<gene>
    <name evidence="10" type="ORF">Cvel_19299</name>
</gene>
<evidence type="ECO:0000256" key="3">
    <source>
        <dbReference type="ARBA" id="ARBA00022833"/>
    </source>
</evidence>
<dbReference type="SMART" id="SM00360">
    <property type="entry name" value="RRM"/>
    <property type="match status" value="1"/>
</dbReference>
<dbReference type="InterPro" id="IPR012677">
    <property type="entry name" value="Nucleotide-bd_a/b_plait_sf"/>
</dbReference>
<evidence type="ECO:0000256" key="1">
    <source>
        <dbReference type="ARBA" id="ARBA00022723"/>
    </source>
</evidence>
<feature type="compositionally biased region" description="Low complexity" evidence="7">
    <location>
        <begin position="344"/>
        <end position="356"/>
    </location>
</feature>
<dbReference type="Pfam" id="PF21369">
    <property type="entry name" value="STL11_N"/>
    <property type="match status" value="1"/>
</dbReference>
<dbReference type="AlphaFoldDB" id="A0A0G4FXX4"/>
<accession>A0A0G4FXX4</accession>